<dbReference type="GO" id="GO:0007165">
    <property type="term" value="P:signal transduction"/>
    <property type="evidence" value="ECO:0007669"/>
    <property type="project" value="InterPro"/>
</dbReference>
<feature type="domain" description="CheW-like" evidence="1">
    <location>
        <begin position="79"/>
        <end position="221"/>
    </location>
</feature>
<protein>
    <recommendedName>
        <fullName evidence="1">CheW-like domain-containing protein</fullName>
    </recommendedName>
</protein>
<dbReference type="Pfam" id="PF01584">
    <property type="entry name" value="CheW"/>
    <property type="match status" value="1"/>
</dbReference>
<dbReference type="InterPro" id="IPR002545">
    <property type="entry name" value="CheW-lke_dom"/>
</dbReference>
<dbReference type="Gene3D" id="2.40.50.180">
    <property type="entry name" value="CheA-289, Domain 4"/>
    <property type="match status" value="1"/>
</dbReference>
<reference evidence="2" key="1">
    <citation type="submission" date="2018-06" db="EMBL/GenBank/DDBJ databases">
        <authorList>
            <person name="Zhirakovskaya E."/>
        </authorList>
    </citation>
    <scope>NUCLEOTIDE SEQUENCE</scope>
</reference>
<dbReference type="PROSITE" id="PS50851">
    <property type="entry name" value="CHEW"/>
    <property type="match status" value="1"/>
</dbReference>
<dbReference type="Gene3D" id="2.30.30.40">
    <property type="entry name" value="SH3 Domains"/>
    <property type="match status" value="1"/>
</dbReference>
<evidence type="ECO:0000313" key="2">
    <source>
        <dbReference type="EMBL" id="VAW86956.1"/>
    </source>
</evidence>
<evidence type="ECO:0000259" key="1">
    <source>
        <dbReference type="PROSITE" id="PS50851"/>
    </source>
</evidence>
<dbReference type="InterPro" id="IPR036061">
    <property type="entry name" value="CheW-like_dom_sf"/>
</dbReference>
<gene>
    <name evidence="2" type="ORF">MNBD_GAMMA17-1513</name>
</gene>
<dbReference type="SUPFAM" id="SSF50341">
    <property type="entry name" value="CheW-like"/>
    <property type="match status" value="1"/>
</dbReference>
<dbReference type="AlphaFoldDB" id="A0A3B1A254"/>
<sequence>MNDKKSPPLATQSKALTQYLDSLLMEVPEEVPVVDVAIAVIDKTDVIPEAAVSSQVEVQDVVESRGQIQDQIPEWGMAPFKALFFNVGDITLAVPLEKLSGILTECDDIKVMPGNSERYLGVLVHRGKTIRVIDFEGLVAELSGEPRVPSSGESLPSNRIILIEGERIGIACRNVTDVEEIEPNDVRWRVGSTKRPWYRGIVVEKMCALLDIDALLSLLSDDADVKH</sequence>
<accession>A0A3B1A254</accession>
<organism evidence="2">
    <name type="scientific">hydrothermal vent metagenome</name>
    <dbReference type="NCBI Taxonomy" id="652676"/>
    <lineage>
        <taxon>unclassified sequences</taxon>
        <taxon>metagenomes</taxon>
        <taxon>ecological metagenomes</taxon>
    </lineage>
</organism>
<proteinExistence type="predicted"/>
<dbReference type="SMART" id="SM00260">
    <property type="entry name" value="CheW"/>
    <property type="match status" value="1"/>
</dbReference>
<name>A0A3B1A254_9ZZZZ</name>
<dbReference type="GO" id="GO:0006935">
    <property type="term" value="P:chemotaxis"/>
    <property type="evidence" value="ECO:0007669"/>
    <property type="project" value="InterPro"/>
</dbReference>
<dbReference type="EMBL" id="UOFQ01000055">
    <property type="protein sequence ID" value="VAW86956.1"/>
    <property type="molecule type" value="Genomic_DNA"/>
</dbReference>